<dbReference type="RefSeq" id="WP_194702197.1">
    <property type="nucleotide sequence ID" value="NZ_JADKNH010000007.1"/>
</dbReference>
<gene>
    <name evidence="1" type="ORF">ISU02_12635</name>
</gene>
<reference evidence="1 2" key="1">
    <citation type="submission" date="2020-11" db="EMBL/GenBank/DDBJ databases">
        <title>Fusibacter basophilias sp. nov.</title>
        <authorList>
            <person name="Qiu D."/>
        </authorList>
    </citation>
    <scope>NUCLEOTIDE SEQUENCE [LARGE SCALE GENOMIC DNA]</scope>
    <source>
        <strain evidence="1 2">Q10-2</strain>
    </source>
</reference>
<dbReference type="EMBL" id="JADKNH010000007">
    <property type="protein sequence ID" value="MBF4693960.1"/>
    <property type="molecule type" value="Genomic_DNA"/>
</dbReference>
<sequence>MNKLECLNENIVFGDVQETIKAIKICAKEARISGLLSMDDLITNTPEAPLLFRIGAQCVIDGLEHKSIKAVLTNPVEAENLQGEELVESRVIITGLLDIQQGEHPRHIIEKCTSHLGINAYVAVVQITNWFTQLPESRIEILEDTLFGGLFTGFWND</sequence>
<dbReference type="Proteomes" id="UP000614200">
    <property type="component" value="Unassembled WGS sequence"/>
</dbReference>
<name>A0ABR9ZVM9_9FIRM</name>
<organism evidence="1 2">
    <name type="scientific">Fusibacter ferrireducens</name>
    <dbReference type="NCBI Taxonomy" id="2785058"/>
    <lineage>
        <taxon>Bacteria</taxon>
        <taxon>Bacillati</taxon>
        <taxon>Bacillota</taxon>
        <taxon>Clostridia</taxon>
        <taxon>Eubacteriales</taxon>
        <taxon>Eubacteriales Family XII. Incertae Sedis</taxon>
        <taxon>Fusibacter</taxon>
    </lineage>
</organism>
<evidence type="ECO:0000313" key="2">
    <source>
        <dbReference type="Proteomes" id="UP000614200"/>
    </source>
</evidence>
<comment type="caution">
    <text evidence="1">The sequence shown here is derived from an EMBL/GenBank/DDBJ whole genome shotgun (WGS) entry which is preliminary data.</text>
</comment>
<protein>
    <submittedName>
        <fullName evidence="1">Uncharacterized protein</fullName>
    </submittedName>
</protein>
<evidence type="ECO:0000313" key="1">
    <source>
        <dbReference type="EMBL" id="MBF4693960.1"/>
    </source>
</evidence>
<accession>A0ABR9ZVM9</accession>
<proteinExistence type="predicted"/>
<keyword evidence="2" id="KW-1185">Reference proteome</keyword>